<gene>
    <name evidence="10" type="primary">livH_10</name>
    <name evidence="10" type="ORF">LMG3415_00980</name>
</gene>
<evidence type="ECO:0000256" key="9">
    <source>
        <dbReference type="SAM" id="Phobius"/>
    </source>
</evidence>
<evidence type="ECO:0000256" key="2">
    <source>
        <dbReference type="ARBA" id="ARBA00022448"/>
    </source>
</evidence>
<keyword evidence="3" id="KW-1003">Cell membrane</keyword>
<keyword evidence="11" id="KW-1185">Reference proteome</keyword>
<proteinExistence type="inferred from homology"/>
<keyword evidence="5" id="KW-0029">Amino-acid transport</keyword>
<dbReference type="InterPro" id="IPR052157">
    <property type="entry name" value="BCAA_transport_permease"/>
</dbReference>
<evidence type="ECO:0000313" key="10">
    <source>
        <dbReference type="EMBL" id="CAB3832217.1"/>
    </source>
</evidence>
<feature type="transmembrane region" description="Helical" evidence="9">
    <location>
        <begin position="65"/>
        <end position="85"/>
    </location>
</feature>
<evidence type="ECO:0000256" key="5">
    <source>
        <dbReference type="ARBA" id="ARBA00022970"/>
    </source>
</evidence>
<keyword evidence="6 9" id="KW-1133">Transmembrane helix</keyword>
<reference evidence="10 11" key="1">
    <citation type="submission" date="2020-04" db="EMBL/GenBank/DDBJ databases">
        <authorList>
            <person name="De Canck E."/>
        </authorList>
    </citation>
    <scope>NUCLEOTIDE SEQUENCE [LARGE SCALE GENOMIC DNA]</scope>
    <source>
        <strain evidence="10 11">LMG 3415</strain>
    </source>
</reference>
<feature type="transmembrane region" description="Helical" evidence="9">
    <location>
        <begin position="135"/>
        <end position="157"/>
    </location>
</feature>
<feature type="transmembrane region" description="Helical" evidence="9">
    <location>
        <begin position="6"/>
        <end position="30"/>
    </location>
</feature>
<comment type="caution">
    <text evidence="10">The sequence shown here is derived from an EMBL/GenBank/DDBJ whole genome shotgun (WGS) entry which is preliminary data.</text>
</comment>
<organism evidence="10 11">
    <name type="scientific">Achromobacter mucicolens</name>
    <dbReference type="NCBI Taxonomy" id="1389922"/>
    <lineage>
        <taxon>Bacteria</taxon>
        <taxon>Pseudomonadati</taxon>
        <taxon>Pseudomonadota</taxon>
        <taxon>Betaproteobacteria</taxon>
        <taxon>Burkholderiales</taxon>
        <taxon>Alcaligenaceae</taxon>
        <taxon>Achromobacter</taxon>
    </lineage>
</organism>
<dbReference type="Proteomes" id="UP000507140">
    <property type="component" value="Unassembled WGS sequence"/>
</dbReference>
<dbReference type="EMBL" id="CADIKR010000001">
    <property type="protein sequence ID" value="CAB3832217.1"/>
    <property type="molecule type" value="Genomic_DNA"/>
</dbReference>
<evidence type="ECO:0000256" key="4">
    <source>
        <dbReference type="ARBA" id="ARBA00022692"/>
    </source>
</evidence>
<feature type="transmembrane region" description="Helical" evidence="9">
    <location>
        <begin position="97"/>
        <end position="115"/>
    </location>
</feature>
<accession>A0ABM8L8W7</accession>
<dbReference type="PANTHER" id="PTHR11795:SF447">
    <property type="entry name" value="ABC TRANSPORTER PERMEASE PROTEIN"/>
    <property type="match status" value="1"/>
</dbReference>
<keyword evidence="4 9" id="KW-0812">Transmembrane</keyword>
<dbReference type="PANTHER" id="PTHR11795">
    <property type="entry name" value="BRANCHED-CHAIN AMINO ACID TRANSPORT SYSTEM PERMEASE PROTEIN LIVH"/>
    <property type="match status" value="1"/>
</dbReference>
<dbReference type="InterPro" id="IPR001851">
    <property type="entry name" value="ABC_transp_permease"/>
</dbReference>
<evidence type="ECO:0000256" key="7">
    <source>
        <dbReference type="ARBA" id="ARBA00023136"/>
    </source>
</evidence>
<keyword evidence="2" id="KW-0813">Transport</keyword>
<feature type="transmembrane region" description="Helical" evidence="9">
    <location>
        <begin position="259"/>
        <end position="277"/>
    </location>
</feature>
<evidence type="ECO:0000256" key="3">
    <source>
        <dbReference type="ARBA" id="ARBA00022475"/>
    </source>
</evidence>
<keyword evidence="7 9" id="KW-0472">Membrane</keyword>
<dbReference type="Pfam" id="PF02653">
    <property type="entry name" value="BPD_transp_2"/>
    <property type="match status" value="1"/>
</dbReference>
<evidence type="ECO:0000256" key="8">
    <source>
        <dbReference type="ARBA" id="ARBA00037998"/>
    </source>
</evidence>
<protein>
    <submittedName>
        <fullName evidence="10">High-affinity branched-chain amino acid transport system permease protein LivH</fullName>
    </submittedName>
</protein>
<evidence type="ECO:0000313" key="11">
    <source>
        <dbReference type="Proteomes" id="UP000507140"/>
    </source>
</evidence>
<feature type="transmembrane region" description="Helical" evidence="9">
    <location>
        <begin position="42"/>
        <end position="59"/>
    </location>
</feature>
<dbReference type="CDD" id="cd06582">
    <property type="entry name" value="TM_PBP1_LivH_like"/>
    <property type="match status" value="1"/>
</dbReference>
<evidence type="ECO:0000256" key="6">
    <source>
        <dbReference type="ARBA" id="ARBA00022989"/>
    </source>
</evidence>
<dbReference type="RefSeq" id="WP_180097887.1">
    <property type="nucleotide sequence ID" value="NZ_CADIKR010000001.1"/>
</dbReference>
<sequence>MDLVAIYAIDILGAIAILALLSVGLAVVFGMMKIINLAHGEFMMLGGYVAILATNQWGVPIWISMLVLAPLIVGIFGVLVEHLLVRHLYGRMIDTMLATWGLSLAVIGLATMVFGNTTVGISSPLGGITVGARQASGYTLFLIALAAGVMVALWCLLRFTDFGLRARACMQNAAMANALGMNPNGVYKMTFGLGAALSGLAGAVLAPLTGVIPTIGAAYIAKAFITVISGGSAVIAGTVSASGFFGAVSQGVTFLATPVYGQVALLLAAIVLIRLLPQGITGRFFKRAIRCVYL</sequence>
<feature type="transmembrane region" description="Helical" evidence="9">
    <location>
        <begin position="193"/>
        <end position="212"/>
    </location>
</feature>
<evidence type="ECO:0000256" key="1">
    <source>
        <dbReference type="ARBA" id="ARBA00004651"/>
    </source>
</evidence>
<comment type="similarity">
    <text evidence="8">Belongs to the binding-protein-dependent transport system permease family. LivHM subfamily.</text>
</comment>
<name>A0ABM8L8W7_9BURK</name>
<comment type="subcellular location">
    <subcellularLocation>
        <location evidence="1">Cell membrane</location>
        <topology evidence="1">Multi-pass membrane protein</topology>
    </subcellularLocation>
</comment>
<feature type="transmembrane region" description="Helical" evidence="9">
    <location>
        <begin position="224"/>
        <end position="247"/>
    </location>
</feature>